<accession>A0A9Q9U5M3</accession>
<protein>
    <submittedName>
        <fullName evidence="2">Uncharacterized protein</fullName>
    </submittedName>
</protein>
<organism evidence="2 3">
    <name type="scientific">Fusarium fujikuroi</name>
    <name type="common">Bakanae and foot rot disease fungus</name>
    <name type="synonym">Gibberella fujikuroi</name>
    <dbReference type="NCBI Taxonomy" id="5127"/>
    <lineage>
        <taxon>Eukaryota</taxon>
        <taxon>Fungi</taxon>
        <taxon>Dikarya</taxon>
        <taxon>Ascomycota</taxon>
        <taxon>Pezizomycotina</taxon>
        <taxon>Sordariomycetes</taxon>
        <taxon>Hypocreomycetidae</taxon>
        <taxon>Hypocreales</taxon>
        <taxon>Nectriaceae</taxon>
        <taxon>Fusarium</taxon>
        <taxon>Fusarium fujikuroi species complex</taxon>
    </lineage>
</organism>
<dbReference type="Proteomes" id="UP000760494">
    <property type="component" value="Unassembled WGS sequence"/>
</dbReference>
<feature type="region of interest" description="Disordered" evidence="1">
    <location>
        <begin position="164"/>
        <end position="195"/>
    </location>
</feature>
<feature type="compositionally biased region" description="Pro residues" evidence="1">
    <location>
        <begin position="63"/>
        <end position="89"/>
    </location>
</feature>
<evidence type="ECO:0000313" key="3">
    <source>
        <dbReference type="Proteomes" id="UP000760494"/>
    </source>
</evidence>
<proteinExistence type="predicted"/>
<reference evidence="2" key="1">
    <citation type="submission" date="2019-05" db="EMBL/GenBank/DDBJ databases">
        <authorList>
            <person name="Piombo E."/>
        </authorList>
    </citation>
    <scope>NUCLEOTIDE SEQUENCE</scope>
    <source>
        <strain evidence="2">C2S</strain>
    </source>
</reference>
<feature type="region of interest" description="Disordered" evidence="1">
    <location>
        <begin position="25"/>
        <end position="136"/>
    </location>
</feature>
<comment type="caution">
    <text evidence="2">The sequence shown here is derived from an EMBL/GenBank/DDBJ whole genome shotgun (WGS) entry which is preliminary data.</text>
</comment>
<dbReference type="AlphaFoldDB" id="A0A9Q9U5M3"/>
<dbReference type="EMBL" id="CABFJX010000024">
    <property type="protein sequence ID" value="VTT58796.1"/>
    <property type="molecule type" value="Genomic_DNA"/>
</dbReference>
<evidence type="ECO:0000256" key="1">
    <source>
        <dbReference type="SAM" id="MobiDB-lite"/>
    </source>
</evidence>
<evidence type="ECO:0000313" key="2">
    <source>
        <dbReference type="EMBL" id="VTT58796.1"/>
    </source>
</evidence>
<sequence>MSTQHNYLEDDDDFSEFYNNPLYKRVSDLTPHERKNACPPPPLTTPRRDNGPRFVTRKRSPRQPSPRQPSPRLPSPRQPSPRLPSPRPPSSSRDAAAVRASIRRHSFTKPRQTPNKENAPKPEGAHSRILRSPADHDFQQNVARVLGPEHVDKYENCTDMAEKAKEELEDKPEGSHRLGRPWTKEEFDKAARLTE</sequence>
<feature type="compositionally biased region" description="Basic and acidic residues" evidence="1">
    <location>
        <begin position="25"/>
        <end position="36"/>
    </location>
</feature>
<gene>
    <name evidence="2" type="ORF">C2S_3695</name>
</gene>
<name>A0A9Q9U5M3_FUSFU</name>